<evidence type="ECO:0000313" key="8">
    <source>
        <dbReference type="EMBL" id="CAK8690649.1"/>
    </source>
</evidence>
<evidence type="ECO:0000256" key="1">
    <source>
        <dbReference type="ARBA" id="ARBA00004141"/>
    </source>
</evidence>
<evidence type="ECO:0000256" key="4">
    <source>
        <dbReference type="ARBA" id="ARBA00022794"/>
    </source>
</evidence>
<dbReference type="InterPro" id="IPR029248">
    <property type="entry name" value="TMEM107"/>
</dbReference>
<organism evidence="8 9">
    <name type="scientific">Clavelina lepadiformis</name>
    <name type="common">Light-bulb sea squirt</name>
    <name type="synonym">Ascidia lepadiformis</name>
    <dbReference type="NCBI Taxonomy" id="159417"/>
    <lineage>
        <taxon>Eukaryota</taxon>
        <taxon>Metazoa</taxon>
        <taxon>Chordata</taxon>
        <taxon>Tunicata</taxon>
        <taxon>Ascidiacea</taxon>
        <taxon>Aplousobranchia</taxon>
        <taxon>Clavelinidae</taxon>
        <taxon>Clavelina</taxon>
    </lineage>
</organism>
<reference evidence="8 9" key="1">
    <citation type="submission" date="2024-02" db="EMBL/GenBank/DDBJ databases">
        <authorList>
            <person name="Daric V."/>
            <person name="Darras S."/>
        </authorList>
    </citation>
    <scope>NUCLEOTIDE SEQUENCE [LARGE SCALE GENOMIC DNA]</scope>
</reference>
<protein>
    <recommendedName>
        <fullName evidence="2">Transmembrane protein 107</fullName>
    </recommendedName>
</protein>
<evidence type="ECO:0000256" key="3">
    <source>
        <dbReference type="ARBA" id="ARBA00022692"/>
    </source>
</evidence>
<keyword evidence="6 7" id="KW-0472">Membrane</keyword>
<evidence type="ECO:0000256" key="7">
    <source>
        <dbReference type="SAM" id="Phobius"/>
    </source>
</evidence>
<feature type="transmembrane region" description="Helical" evidence="7">
    <location>
        <begin position="108"/>
        <end position="135"/>
    </location>
</feature>
<evidence type="ECO:0000256" key="6">
    <source>
        <dbReference type="ARBA" id="ARBA00023136"/>
    </source>
</evidence>
<sequence length="139" mass="15283">MKAFKSLIPARFLVLVAHLVIVITMFWSLDQNIQACLPVSYTTDQYSSQRTLLIVLLSITLGMFLLELIGFVGGFSMFNSTQSLLSIGAHAGACVALSFYLFDQWDCGLYGYIFGFCSVLPAVTETTVIISVAAFKRGF</sequence>
<feature type="transmembrane region" description="Helical" evidence="7">
    <location>
        <begin position="49"/>
        <end position="72"/>
    </location>
</feature>
<keyword evidence="9" id="KW-1185">Reference proteome</keyword>
<dbReference type="EMBL" id="CAWYQH010000119">
    <property type="protein sequence ID" value="CAK8690649.1"/>
    <property type="molecule type" value="Genomic_DNA"/>
</dbReference>
<evidence type="ECO:0000256" key="5">
    <source>
        <dbReference type="ARBA" id="ARBA00022989"/>
    </source>
</evidence>
<accession>A0ABP0GIJ7</accession>
<keyword evidence="5 7" id="KW-1133">Transmembrane helix</keyword>
<proteinExistence type="predicted"/>
<dbReference type="Pfam" id="PF14995">
    <property type="entry name" value="TMEM107"/>
    <property type="match status" value="1"/>
</dbReference>
<dbReference type="PANTHER" id="PTHR34341">
    <property type="entry name" value="TRANSMEMBRANE PROTEIN 107"/>
    <property type="match status" value="1"/>
</dbReference>
<evidence type="ECO:0000256" key="2">
    <source>
        <dbReference type="ARBA" id="ARBA00015652"/>
    </source>
</evidence>
<dbReference type="Proteomes" id="UP001642483">
    <property type="component" value="Unassembled WGS sequence"/>
</dbReference>
<keyword evidence="4" id="KW-0970">Cilium biogenesis/degradation</keyword>
<feature type="transmembrane region" description="Helical" evidence="7">
    <location>
        <begin position="12"/>
        <end position="29"/>
    </location>
</feature>
<name>A0ABP0GIJ7_CLALP</name>
<comment type="subcellular location">
    <subcellularLocation>
        <location evidence="1">Membrane</location>
        <topology evidence="1">Multi-pass membrane protein</topology>
    </subcellularLocation>
</comment>
<keyword evidence="3 7" id="KW-0812">Transmembrane</keyword>
<dbReference type="PANTHER" id="PTHR34341:SF1">
    <property type="entry name" value="TRANSMEMBRANE PROTEIN 107"/>
    <property type="match status" value="1"/>
</dbReference>
<feature type="transmembrane region" description="Helical" evidence="7">
    <location>
        <begin position="84"/>
        <end position="102"/>
    </location>
</feature>
<gene>
    <name evidence="8" type="ORF">CVLEPA_LOCUS23240</name>
</gene>
<comment type="caution">
    <text evidence="8">The sequence shown here is derived from an EMBL/GenBank/DDBJ whole genome shotgun (WGS) entry which is preliminary data.</text>
</comment>
<evidence type="ECO:0000313" key="9">
    <source>
        <dbReference type="Proteomes" id="UP001642483"/>
    </source>
</evidence>